<dbReference type="Gene3D" id="2.40.50.100">
    <property type="match status" value="1"/>
</dbReference>
<reference evidence="10" key="1">
    <citation type="submission" date="2016-10" db="EMBL/GenBank/DDBJ databases">
        <authorList>
            <person name="Varghese N."/>
            <person name="Submissions S."/>
        </authorList>
    </citation>
    <scope>NUCLEOTIDE SEQUENCE [LARGE SCALE GENOMIC DNA]</scope>
    <source>
        <strain evidence="10">Gh-48</strain>
    </source>
</reference>
<evidence type="ECO:0000256" key="1">
    <source>
        <dbReference type="ARBA" id="ARBA00004167"/>
    </source>
</evidence>
<evidence type="ECO:0000256" key="4">
    <source>
        <dbReference type="ARBA" id="ARBA00023136"/>
    </source>
</evidence>
<dbReference type="Proteomes" id="UP000198942">
    <property type="component" value="Unassembled WGS sequence"/>
</dbReference>
<dbReference type="InterPro" id="IPR050739">
    <property type="entry name" value="MFP"/>
</dbReference>
<dbReference type="PANTHER" id="PTHR30386:SF26">
    <property type="entry name" value="TRANSPORT PROTEIN COMB"/>
    <property type="match status" value="1"/>
</dbReference>
<dbReference type="InterPro" id="IPR058625">
    <property type="entry name" value="MdtA-like_BSH"/>
</dbReference>
<protein>
    <submittedName>
        <fullName evidence="9">Membrane fusion protein, multidrug efflux system</fullName>
    </submittedName>
</protein>
<keyword evidence="2 6" id="KW-0812">Transmembrane</keyword>
<comment type="subcellular location">
    <subcellularLocation>
        <location evidence="1">Membrane</location>
        <topology evidence="1">Single-pass membrane protein</topology>
    </subcellularLocation>
</comment>
<gene>
    <name evidence="9" type="ORF">SAMN05192574_105400</name>
</gene>
<keyword evidence="4 6" id="KW-0472">Membrane</keyword>
<dbReference type="Gene3D" id="2.40.30.170">
    <property type="match status" value="1"/>
</dbReference>
<feature type="domain" description="Multidrug resistance protein MdtA-like barrel-sandwich hybrid" evidence="7">
    <location>
        <begin position="59"/>
        <end position="253"/>
    </location>
</feature>
<dbReference type="Pfam" id="PF25917">
    <property type="entry name" value="BSH_RND"/>
    <property type="match status" value="1"/>
</dbReference>
<dbReference type="AlphaFoldDB" id="A0A1H8M5T3"/>
<dbReference type="GO" id="GO:0016020">
    <property type="term" value="C:membrane"/>
    <property type="evidence" value="ECO:0007669"/>
    <property type="project" value="UniProtKB-SubCell"/>
</dbReference>
<dbReference type="InterPro" id="IPR058792">
    <property type="entry name" value="Beta-barrel_RND_2"/>
</dbReference>
<name>A0A1H8M5T3_9SPHI</name>
<evidence type="ECO:0000256" key="3">
    <source>
        <dbReference type="ARBA" id="ARBA00022989"/>
    </source>
</evidence>
<feature type="coiled-coil region" evidence="5">
    <location>
        <begin position="103"/>
        <end position="189"/>
    </location>
</feature>
<evidence type="ECO:0000256" key="5">
    <source>
        <dbReference type="SAM" id="Coils"/>
    </source>
</evidence>
<dbReference type="Pfam" id="PF25954">
    <property type="entry name" value="Beta-barrel_RND_2"/>
    <property type="match status" value="1"/>
</dbReference>
<dbReference type="EMBL" id="FOCL01000005">
    <property type="protein sequence ID" value="SEO12630.1"/>
    <property type="molecule type" value="Genomic_DNA"/>
</dbReference>
<organism evidence="9 10">
    <name type="scientific">Mucilaginibacter gossypiicola</name>
    <dbReference type="NCBI Taxonomy" id="551995"/>
    <lineage>
        <taxon>Bacteria</taxon>
        <taxon>Pseudomonadati</taxon>
        <taxon>Bacteroidota</taxon>
        <taxon>Sphingobacteriia</taxon>
        <taxon>Sphingobacteriales</taxon>
        <taxon>Sphingobacteriaceae</taxon>
        <taxon>Mucilaginibacter</taxon>
    </lineage>
</organism>
<proteinExistence type="predicted"/>
<dbReference type="SUPFAM" id="SSF111369">
    <property type="entry name" value="HlyD-like secretion proteins"/>
    <property type="match status" value="2"/>
</dbReference>
<evidence type="ECO:0000256" key="6">
    <source>
        <dbReference type="SAM" id="Phobius"/>
    </source>
</evidence>
<dbReference type="STRING" id="551995.SAMN05192574_105400"/>
<feature type="domain" description="CusB-like beta-barrel" evidence="8">
    <location>
        <begin position="259"/>
        <end position="300"/>
    </location>
</feature>
<evidence type="ECO:0000259" key="7">
    <source>
        <dbReference type="Pfam" id="PF25917"/>
    </source>
</evidence>
<feature type="transmembrane region" description="Helical" evidence="6">
    <location>
        <begin position="21"/>
        <end position="42"/>
    </location>
</feature>
<keyword evidence="3 6" id="KW-1133">Transmembrane helix</keyword>
<keyword evidence="5" id="KW-0175">Coiled coil</keyword>
<evidence type="ECO:0000256" key="2">
    <source>
        <dbReference type="ARBA" id="ARBA00022692"/>
    </source>
</evidence>
<keyword evidence="10" id="KW-1185">Reference proteome</keyword>
<evidence type="ECO:0000313" key="9">
    <source>
        <dbReference type="EMBL" id="SEO12630.1"/>
    </source>
</evidence>
<dbReference type="RefSeq" id="WP_091212275.1">
    <property type="nucleotide sequence ID" value="NZ_FOCL01000005.1"/>
</dbReference>
<dbReference type="Gene3D" id="1.10.287.470">
    <property type="entry name" value="Helix hairpin bin"/>
    <property type="match status" value="1"/>
</dbReference>
<accession>A0A1H8M5T3</accession>
<dbReference type="OrthoDB" id="9811754at2"/>
<evidence type="ECO:0000259" key="8">
    <source>
        <dbReference type="Pfam" id="PF25954"/>
    </source>
</evidence>
<sequence length="353" mass="39033">MTAKKNKYTVTDQTVTRVTSAIAGVITVALCVWGIISFWTYYHYEETNDAQIQEYINPVIARAGGFIVKINFEENQEVKKGDTLIVIDSRESKIQQKQTSGSLQNAQAQLKVLQSNVYTLKRIAEAGKATIAAAKARLLKQQQDYTRTLKMYEAEAATKQQLENNKASLDIAQADYEAAQNNYQASVAKVGDVTTQQDVARADINRIQATLERSKLDVSYTVVTAPYNCRIGRRTIEQGQMIDPGQILAYIVNQESNKWVIANYKETQVAHLKIGEEAEIEADAYPGQTFSGRIISLSPATGSSFSISPPDNATGNYVKIVQRIPVRIQLTDSRATTAGLVAGMNVNVRLKKL</sequence>
<dbReference type="PANTHER" id="PTHR30386">
    <property type="entry name" value="MEMBRANE FUSION SUBUNIT OF EMRAB-TOLC MULTIDRUG EFFLUX PUMP"/>
    <property type="match status" value="1"/>
</dbReference>
<evidence type="ECO:0000313" key="10">
    <source>
        <dbReference type="Proteomes" id="UP000198942"/>
    </source>
</evidence>